<reference evidence="1" key="1">
    <citation type="submission" date="2021-02" db="EMBL/GenBank/DDBJ databases">
        <authorList>
            <consortium name="DOE Joint Genome Institute"/>
            <person name="Ahrendt S."/>
            <person name="Looney B.P."/>
            <person name="Miyauchi S."/>
            <person name="Morin E."/>
            <person name="Drula E."/>
            <person name="Courty P.E."/>
            <person name="Chicoki N."/>
            <person name="Fauchery L."/>
            <person name="Kohler A."/>
            <person name="Kuo A."/>
            <person name="Labutti K."/>
            <person name="Pangilinan J."/>
            <person name="Lipzen A."/>
            <person name="Riley R."/>
            <person name="Andreopoulos W."/>
            <person name="He G."/>
            <person name="Johnson J."/>
            <person name="Barry K.W."/>
            <person name="Grigoriev I.V."/>
            <person name="Nagy L."/>
            <person name="Hibbett D."/>
            <person name="Henrissat B."/>
            <person name="Matheny P.B."/>
            <person name="Labbe J."/>
            <person name="Martin F."/>
        </authorList>
    </citation>
    <scope>NUCLEOTIDE SEQUENCE</scope>
    <source>
        <strain evidence="1">FP105234-sp</strain>
    </source>
</reference>
<proteinExistence type="predicted"/>
<keyword evidence="2" id="KW-1185">Reference proteome</keyword>
<sequence length="165" mass="19077">MSTTTYKSPLVGYENAEPLPDRKNMDGKSLYNPPGPKSAAYDEFPKPIDSSNNGFDFHIYYMHTKPSEMQFARELHERVRREFPELRIYKLWEQPIGPHPTGMFEVNTFTPHQTGTFFAWLAVNRGPCSVLIHPNTGDPYKDHTDLVSWMGKPWPLNTDMMRKVA</sequence>
<evidence type="ECO:0000313" key="2">
    <source>
        <dbReference type="Proteomes" id="UP000814033"/>
    </source>
</evidence>
<name>A0ACB8RAH2_9AGAM</name>
<comment type="caution">
    <text evidence="1">The sequence shown here is derived from an EMBL/GenBank/DDBJ whole genome shotgun (WGS) entry which is preliminary data.</text>
</comment>
<dbReference type="EMBL" id="MU276160">
    <property type="protein sequence ID" value="KAI0040887.1"/>
    <property type="molecule type" value="Genomic_DNA"/>
</dbReference>
<protein>
    <submittedName>
        <fullName evidence="1">Uncharacterized protein</fullName>
    </submittedName>
</protein>
<reference evidence="1" key="2">
    <citation type="journal article" date="2022" name="New Phytol.">
        <title>Evolutionary transition to the ectomycorrhizal habit in the genomes of a hyperdiverse lineage of mushroom-forming fungi.</title>
        <authorList>
            <person name="Looney B."/>
            <person name="Miyauchi S."/>
            <person name="Morin E."/>
            <person name="Drula E."/>
            <person name="Courty P.E."/>
            <person name="Kohler A."/>
            <person name="Kuo A."/>
            <person name="LaButti K."/>
            <person name="Pangilinan J."/>
            <person name="Lipzen A."/>
            <person name="Riley R."/>
            <person name="Andreopoulos W."/>
            <person name="He G."/>
            <person name="Johnson J."/>
            <person name="Nolan M."/>
            <person name="Tritt A."/>
            <person name="Barry K.W."/>
            <person name="Grigoriev I.V."/>
            <person name="Nagy L.G."/>
            <person name="Hibbett D."/>
            <person name="Henrissat B."/>
            <person name="Matheny P.B."/>
            <person name="Labbe J."/>
            <person name="Martin F.M."/>
        </authorList>
    </citation>
    <scope>NUCLEOTIDE SEQUENCE</scope>
    <source>
        <strain evidence="1">FP105234-sp</strain>
    </source>
</reference>
<organism evidence="1 2">
    <name type="scientific">Auriscalpium vulgare</name>
    <dbReference type="NCBI Taxonomy" id="40419"/>
    <lineage>
        <taxon>Eukaryota</taxon>
        <taxon>Fungi</taxon>
        <taxon>Dikarya</taxon>
        <taxon>Basidiomycota</taxon>
        <taxon>Agaricomycotina</taxon>
        <taxon>Agaricomycetes</taxon>
        <taxon>Russulales</taxon>
        <taxon>Auriscalpiaceae</taxon>
        <taxon>Auriscalpium</taxon>
    </lineage>
</organism>
<accession>A0ACB8RAH2</accession>
<gene>
    <name evidence="1" type="ORF">FA95DRAFT_1591202</name>
</gene>
<dbReference type="Proteomes" id="UP000814033">
    <property type="component" value="Unassembled WGS sequence"/>
</dbReference>
<evidence type="ECO:0000313" key="1">
    <source>
        <dbReference type="EMBL" id="KAI0040887.1"/>
    </source>
</evidence>